<keyword evidence="1" id="KW-1133">Transmembrane helix</keyword>
<dbReference type="EMBL" id="UAWL01000006">
    <property type="protein sequence ID" value="SQB98358.1"/>
    <property type="molecule type" value="Genomic_DNA"/>
</dbReference>
<feature type="transmembrane region" description="Helical" evidence="1">
    <location>
        <begin position="53"/>
        <end position="75"/>
    </location>
</feature>
<evidence type="ECO:0000259" key="2">
    <source>
        <dbReference type="Pfam" id="PF17981"/>
    </source>
</evidence>
<reference evidence="3 4" key="1">
    <citation type="submission" date="2018-06" db="EMBL/GenBank/DDBJ databases">
        <authorList>
            <consortium name="Pathogen Informatics"/>
            <person name="Doyle S."/>
        </authorList>
    </citation>
    <scope>NUCLEOTIDE SEQUENCE [LARGE SCALE GENOMIC DNA]</scope>
    <source>
        <strain evidence="3 4">NCTC13102</strain>
    </source>
</reference>
<dbReference type="RefSeq" id="WP_112058494.1">
    <property type="nucleotide sequence ID" value="NZ_UAWL01000006.1"/>
</dbReference>
<name>A0A2X3AZK7_9HELI</name>
<keyword evidence="1" id="KW-0812">Transmembrane</keyword>
<proteinExistence type="predicted"/>
<protein>
    <recommendedName>
        <fullName evidence="2">ATRX ADD domain-containing protein</fullName>
    </recommendedName>
</protein>
<feature type="transmembrane region" description="Helical" evidence="1">
    <location>
        <begin position="87"/>
        <end position="111"/>
    </location>
</feature>
<dbReference type="InterPro" id="IPR041430">
    <property type="entry name" value="ADD_ATRX"/>
</dbReference>
<sequence length="148" mass="17162">MFLYKKCEVCGEKINKLQKLRNIYTLKMGEVLQCKYCFTYYKTNKIVESFSSIYINTGIGIIFWFIAGICFAILLPTTINQNVKFIVALLFSFIFLNFINFIIACVIPLHKTQPPQKIHKQSFIYWVAMGILAIILIAFFVGFLGIKF</sequence>
<dbReference type="AlphaFoldDB" id="A0A2X3AZK7"/>
<gene>
    <name evidence="3" type="ORF">NCTC13102_00815</name>
</gene>
<accession>A0A2X3AZK7</accession>
<evidence type="ECO:0000313" key="4">
    <source>
        <dbReference type="Proteomes" id="UP000250166"/>
    </source>
</evidence>
<evidence type="ECO:0000256" key="1">
    <source>
        <dbReference type="SAM" id="Phobius"/>
    </source>
</evidence>
<feature type="domain" description="ATRX ADD" evidence="2">
    <location>
        <begin position="6"/>
        <end position="46"/>
    </location>
</feature>
<dbReference type="Proteomes" id="UP000250166">
    <property type="component" value="Unassembled WGS sequence"/>
</dbReference>
<organism evidence="3 4">
    <name type="scientific">Helicobacter fennelliae</name>
    <dbReference type="NCBI Taxonomy" id="215"/>
    <lineage>
        <taxon>Bacteria</taxon>
        <taxon>Pseudomonadati</taxon>
        <taxon>Campylobacterota</taxon>
        <taxon>Epsilonproteobacteria</taxon>
        <taxon>Campylobacterales</taxon>
        <taxon>Helicobacteraceae</taxon>
        <taxon>Helicobacter</taxon>
    </lineage>
</organism>
<keyword evidence="1" id="KW-0472">Membrane</keyword>
<feature type="transmembrane region" description="Helical" evidence="1">
    <location>
        <begin position="123"/>
        <end position="146"/>
    </location>
</feature>
<dbReference type="Pfam" id="PF17981">
    <property type="entry name" value="ADD_ATRX"/>
    <property type="match status" value="1"/>
</dbReference>
<evidence type="ECO:0000313" key="3">
    <source>
        <dbReference type="EMBL" id="SQB98358.1"/>
    </source>
</evidence>